<sequence length="104" mass="11773">MPDAKLLADRVVVGSQALNILRRIKVLETFRTACIGDALLLERRPDISEQYNRLMTKSAMAVTYLVQKGTKSMMPEIRGRERVALGCCSMRLEGEKLLQLCLFE</sequence>
<evidence type="ECO:0000313" key="1">
    <source>
        <dbReference type="EMBL" id="PIA95076.1"/>
    </source>
</evidence>
<comment type="caution">
    <text evidence="1">The sequence shown here is derived from an EMBL/GenBank/DDBJ whole genome shotgun (WGS) entry which is preliminary data.</text>
</comment>
<evidence type="ECO:0000313" key="2">
    <source>
        <dbReference type="Proteomes" id="UP000230605"/>
    </source>
</evidence>
<protein>
    <submittedName>
        <fullName evidence="1">Uncharacterized protein</fullName>
    </submittedName>
</protein>
<organism evidence="1 2">
    <name type="scientific">Cercospora beticola</name>
    <name type="common">Sugarbeet leaf spot fungus</name>
    <dbReference type="NCBI Taxonomy" id="122368"/>
    <lineage>
        <taxon>Eukaryota</taxon>
        <taxon>Fungi</taxon>
        <taxon>Dikarya</taxon>
        <taxon>Ascomycota</taxon>
        <taxon>Pezizomycotina</taxon>
        <taxon>Dothideomycetes</taxon>
        <taxon>Dothideomycetidae</taxon>
        <taxon>Mycosphaerellales</taxon>
        <taxon>Mycosphaerellaceae</taxon>
        <taxon>Cercospora</taxon>
    </lineage>
</organism>
<name>A0A2G5HRC8_CERBT</name>
<gene>
    <name evidence="1" type="ORF">CB0940_08834</name>
</gene>
<dbReference type="AlphaFoldDB" id="A0A2G5HRC8"/>
<accession>A0A2G5HRC8</accession>
<reference evidence="1 2" key="1">
    <citation type="submission" date="2015-10" db="EMBL/GenBank/DDBJ databases">
        <title>The cercosporin biosynthetic gene cluster was horizontally transferred to several fungal lineages and shown to be expanded in Cercospora beticola based on microsynteny with recipient genomes.</title>
        <authorList>
            <person name="De Jonge R."/>
            <person name="Ebert M.K."/>
            <person name="Suttle J.C."/>
            <person name="Jurick Ii W.M."/>
            <person name="Secor G.A."/>
            <person name="Thomma B.P."/>
            <person name="Van De Peer Y."/>
            <person name="Bolton M.D."/>
        </authorList>
    </citation>
    <scope>NUCLEOTIDE SEQUENCE [LARGE SCALE GENOMIC DNA]</scope>
    <source>
        <strain evidence="1 2">09-40</strain>
    </source>
</reference>
<proteinExistence type="predicted"/>
<dbReference type="Proteomes" id="UP000230605">
    <property type="component" value="Chromosome 6"/>
</dbReference>
<dbReference type="EMBL" id="LKMD01000104">
    <property type="protein sequence ID" value="PIA95076.1"/>
    <property type="molecule type" value="Genomic_DNA"/>
</dbReference>